<reference evidence="2" key="1">
    <citation type="submission" date="2021-08" db="EMBL/GenBank/DDBJ databases">
        <authorList>
            <person name="Misof B."/>
            <person name="Oliver O."/>
            <person name="Podsiadlowski L."/>
            <person name="Donath A."/>
            <person name="Peters R."/>
            <person name="Mayer C."/>
            <person name="Rust J."/>
            <person name="Gunkel S."/>
            <person name="Lesny P."/>
            <person name="Martin S."/>
            <person name="Oeyen J.P."/>
            <person name="Petersen M."/>
            <person name="Panagiotis P."/>
            <person name="Wilbrandt J."/>
            <person name="Tanja T."/>
        </authorList>
    </citation>
    <scope>NUCLEOTIDE SEQUENCE</scope>
    <source>
        <strain evidence="2">GBR_01_08_01A</strain>
        <tissue evidence="2">Thorax + abdomen</tissue>
    </source>
</reference>
<protein>
    <submittedName>
        <fullName evidence="2">Uncharacterized protein</fullName>
    </submittedName>
</protein>
<dbReference type="EMBL" id="JAIFRP010000474">
    <property type="protein sequence ID" value="KAK2578262.1"/>
    <property type="molecule type" value="Genomic_DNA"/>
</dbReference>
<dbReference type="Proteomes" id="UP001258017">
    <property type="component" value="Unassembled WGS sequence"/>
</dbReference>
<gene>
    <name evidence="2" type="ORF">KPH14_000684</name>
</gene>
<evidence type="ECO:0000313" key="3">
    <source>
        <dbReference type="Proteomes" id="UP001258017"/>
    </source>
</evidence>
<evidence type="ECO:0000313" key="2">
    <source>
        <dbReference type="EMBL" id="KAK2578262.1"/>
    </source>
</evidence>
<organism evidence="2 3">
    <name type="scientific">Odynerus spinipes</name>
    <dbReference type="NCBI Taxonomy" id="1348599"/>
    <lineage>
        <taxon>Eukaryota</taxon>
        <taxon>Metazoa</taxon>
        <taxon>Ecdysozoa</taxon>
        <taxon>Arthropoda</taxon>
        <taxon>Hexapoda</taxon>
        <taxon>Insecta</taxon>
        <taxon>Pterygota</taxon>
        <taxon>Neoptera</taxon>
        <taxon>Endopterygota</taxon>
        <taxon>Hymenoptera</taxon>
        <taxon>Apocrita</taxon>
        <taxon>Aculeata</taxon>
        <taxon>Vespoidea</taxon>
        <taxon>Vespidae</taxon>
        <taxon>Eumeninae</taxon>
        <taxon>Odynerus</taxon>
    </lineage>
</organism>
<evidence type="ECO:0000256" key="1">
    <source>
        <dbReference type="SAM" id="MobiDB-lite"/>
    </source>
</evidence>
<comment type="caution">
    <text evidence="2">The sequence shown here is derived from an EMBL/GenBank/DDBJ whole genome shotgun (WGS) entry which is preliminary data.</text>
</comment>
<sequence length="122" mass="13316">MSVCHSPTKDDSAARGLSEEPIAETSRTANIILPEETNSGTRDPEILANEFRKRLSTRTRETLAVVNGADLEKLAELADRIRESHTGSYIDQVGSKPEISEVQALRKEVAALTQGNAKVNEI</sequence>
<keyword evidence="3" id="KW-1185">Reference proteome</keyword>
<reference evidence="2" key="2">
    <citation type="journal article" date="2023" name="Commun. Biol.">
        <title>Intrasexual cuticular hydrocarbon dimorphism in a wasp sheds light on hydrocarbon biosynthesis genes in Hymenoptera.</title>
        <authorList>
            <person name="Moris V.C."/>
            <person name="Podsiadlowski L."/>
            <person name="Martin S."/>
            <person name="Oeyen J.P."/>
            <person name="Donath A."/>
            <person name="Petersen M."/>
            <person name="Wilbrandt J."/>
            <person name="Misof B."/>
            <person name="Liedtke D."/>
            <person name="Thamm M."/>
            <person name="Scheiner R."/>
            <person name="Schmitt T."/>
            <person name="Niehuis O."/>
        </authorList>
    </citation>
    <scope>NUCLEOTIDE SEQUENCE</scope>
    <source>
        <strain evidence="2">GBR_01_08_01A</strain>
    </source>
</reference>
<accession>A0AAD9REH6</accession>
<name>A0AAD9REH6_9HYME</name>
<dbReference type="AlphaFoldDB" id="A0AAD9REH6"/>
<feature type="region of interest" description="Disordered" evidence="1">
    <location>
        <begin position="1"/>
        <end position="29"/>
    </location>
</feature>
<proteinExistence type="predicted"/>